<reference evidence="5" key="1">
    <citation type="submission" date="2016-08" db="EMBL/GenBank/DDBJ databases">
        <title>Complete Genome Seqeunce of Paenibacillus sp. BIHB 4019 from tea rhizoplane.</title>
        <authorList>
            <person name="Thakur R."/>
            <person name="Swarnkar M.K."/>
            <person name="Gulati A."/>
        </authorList>
    </citation>
    <scope>NUCLEOTIDE SEQUENCE [LARGE SCALE GENOMIC DNA]</scope>
    <source>
        <strain evidence="5">BIHB4019</strain>
    </source>
</reference>
<dbReference type="Gene3D" id="2.60.120.1440">
    <property type="match status" value="1"/>
</dbReference>
<evidence type="ECO:0000256" key="3">
    <source>
        <dbReference type="SAM" id="SignalP"/>
    </source>
</evidence>
<feature type="compositionally biased region" description="Pro residues" evidence="2">
    <location>
        <begin position="283"/>
        <end position="295"/>
    </location>
</feature>
<accession>A0A1B2DEL8</accession>
<dbReference type="PANTHER" id="PTHR38731">
    <property type="entry name" value="LIPL45-RELATED LIPOPROTEIN-RELATED"/>
    <property type="match status" value="1"/>
</dbReference>
<feature type="signal peptide" evidence="3">
    <location>
        <begin position="1"/>
        <end position="24"/>
    </location>
</feature>
<evidence type="ECO:0000313" key="5">
    <source>
        <dbReference type="EMBL" id="ANY66161.1"/>
    </source>
</evidence>
<feature type="chain" id="PRO_5008534903" description="FecR protein domain-containing protein" evidence="3">
    <location>
        <begin position="25"/>
        <end position="785"/>
    </location>
</feature>
<dbReference type="PANTHER" id="PTHR38731:SF3">
    <property type="entry name" value="BLL6125 PROTEIN"/>
    <property type="match status" value="1"/>
</dbReference>
<sequence length="785" mass="84802">MRSFKWLLVLLVVCYAALPTAAWAKDTDKVGKLTSVSGKAEVKKGGGTKSFSAFKGMAITQGDTIKTGSNGKVSMDLDSDKEVTIGANTTLLISQLVKSASALGGKTKLTLQNGSVVIQVKKKLTGDSRFEIETPTATMGVMGTKFAVSYEQDISYVGVLEGVVSVTGEAGERIAALLANEQIKLNQAGEGSKGTLVLGDLPLVALEKLLEELEQAAGTEANAALKQQISELVKQKQAEQDKAAEAEGKPFNKPTIVYVQPASSMPASSGGSSGSGSGGSTPTPTPAVTPTPEATPTPAATATPEATPTPVPTETPIETVPPTPTPVVYEGAPEADTAAFYGNPYPYFINSTTIVVPFTMLLAFNEQEEEPDRTLMDGVIFAINNPEFFWEVESATLDGKNLVIKLANELPLNSRLYISVRGDYLKNAQTDEVQADFTELGRDGNDIDFKPALSQTDLRYVQNLIITPVMDDILVYHLGYSNANLTMTLENEEGPVAFDSEVAYYTQMGGENHFTFTFEPRWLETLDAAAAPYTLSVKLDLDGTEVADLTMNITVEDSRDLPYFDEEAFNSDRDLYIKDDHTFVLPFTTEIIYNEQAFPDQGLAQQVEFWIYDEQGELSRKLPLEYVEISGSELSIHLAEGVPRGTGILITIAGNSLKNPEKDKAQPDRLQTPEGTLFAVSYSPGYVKHVRGSSMPQPPVIRFNTLGDDLGEVRLYSGSEIGSKIVDAANYTMAQEPGRGPTITLTEAFYNRLDAGSYFVEVLIMQNGQEVSSALIEILILPNPL</sequence>
<dbReference type="EMBL" id="CP016808">
    <property type="protein sequence ID" value="ANY66161.1"/>
    <property type="molecule type" value="Genomic_DNA"/>
</dbReference>
<evidence type="ECO:0000259" key="4">
    <source>
        <dbReference type="Pfam" id="PF04773"/>
    </source>
</evidence>
<gene>
    <name evidence="5" type="ORF">BBD42_06570</name>
</gene>
<dbReference type="Pfam" id="PF04773">
    <property type="entry name" value="FecR"/>
    <property type="match status" value="1"/>
</dbReference>
<keyword evidence="3" id="KW-0732">Signal</keyword>
<proteinExistence type="predicted"/>
<name>A0A1B2DEL8_9BACL</name>
<evidence type="ECO:0000256" key="2">
    <source>
        <dbReference type="SAM" id="MobiDB-lite"/>
    </source>
</evidence>
<keyword evidence="1" id="KW-0175">Coiled coil</keyword>
<feature type="domain" description="FecR protein" evidence="4">
    <location>
        <begin position="63"/>
        <end position="164"/>
    </location>
</feature>
<dbReference type="RefSeq" id="WP_099517530.1">
    <property type="nucleotide sequence ID" value="NZ_CP016808.1"/>
</dbReference>
<dbReference type="InterPro" id="IPR006860">
    <property type="entry name" value="FecR"/>
</dbReference>
<feature type="coiled-coil region" evidence="1">
    <location>
        <begin position="203"/>
        <end position="249"/>
    </location>
</feature>
<dbReference type="AlphaFoldDB" id="A0A1B2DEL8"/>
<organism evidence="5">
    <name type="scientific">Paenibacillus sp. BIHB 4019</name>
    <dbReference type="NCBI Taxonomy" id="1870819"/>
    <lineage>
        <taxon>Bacteria</taxon>
        <taxon>Bacillati</taxon>
        <taxon>Bacillota</taxon>
        <taxon>Bacilli</taxon>
        <taxon>Bacillales</taxon>
        <taxon>Paenibacillaceae</taxon>
        <taxon>Paenibacillus</taxon>
    </lineage>
</organism>
<feature type="region of interest" description="Disordered" evidence="2">
    <location>
        <begin position="262"/>
        <end position="321"/>
    </location>
</feature>
<evidence type="ECO:0000256" key="1">
    <source>
        <dbReference type="SAM" id="Coils"/>
    </source>
</evidence>
<protein>
    <recommendedName>
        <fullName evidence="4">FecR protein domain-containing protein</fullName>
    </recommendedName>
</protein>
<feature type="compositionally biased region" description="Pro residues" evidence="2">
    <location>
        <begin position="307"/>
        <end position="321"/>
    </location>
</feature>
<feature type="compositionally biased region" description="Low complexity" evidence="2">
    <location>
        <begin position="296"/>
        <end position="306"/>
    </location>
</feature>